<gene>
    <name evidence="2" type="ORF">ACFP3R_12360</name>
</gene>
<dbReference type="Gene3D" id="3.30.559.30">
    <property type="entry name" value="Nonribosomal peptide synthetase, condensation domain"/>
    <property type="match status" value="1"/>
</dbReference>
<dbReference type="Pfam" id="PF00668">
    <property type="entry name" value="Condensation"/>
    <property type="match status" value="1"/>
</dbReference>
<reference evidence="3" key="1">
    <citation type="journal article" date="2019" name="Int. J. Syst. Evol. Microbiol.">
        <title>The Global Catalogue of Microorganisms (GCM) 10K type strain sequencing project: providing services to taxonomists for standard genome sequencing and annotation.</title>
        <authorList>
            <consortium name="The Broad Institute Genomics Platform"/>
            <consortium name="The Broad Institute Genome Sequencing Center for Infectious Disease"/>
            <person name="Wu L."/>
            <person name="Ma J."/>
        </authorList>
    </citation>
    <scope>NUCLEOTIDE SEQUENCE [LARGE SCALE GENOMIC DNA]</scope>
    <source>
        <strain evidence="3">CGMCC 4.7246</strain>
    </source>
</reference>
<evidence type="ECO:0000259" key="1">
    <source>
        <dbReference type="Pfam" id="PF00668"/>
    </source>
</evidence>
<feature type="domain" description="Condensation" evidence="1">
    <location>
        <begin position="21"/>
        <end position="356"/>
    </location>
</feature>
<protein>
    <submittedName>
        <fullName evidence="2">Condensation domain-containing protein</fullName>
    </submittedName>
</protein>
<dbReference type="PANTHER" id="PTHR45527:SF1">
    <property type="entry name" value="FATTY ACID SYNTHASE"/>
    <property type="match status" value="1"/>
</dbReference>
<dbReference type="Gene3D" id="3.30.559.10">
    <property type="entry name" value="Chloramphenicol acetyltransferase-like domain"/>
    <property type="match status" value="1"/>
</dbReference>
<dbReference type="InterPro" id="IPR023213">
    <property type="entry name" value="CAT-like_dom_sf"/>
</dbReference>
<dbReference type="InterPro" id="IPR001242">
    <property type="entry name" value="Condensation_dom"/>
</dbReference>
<dbReference type="EMBL" id="JBHSQO010000010">
    <property type="protein sequence ID" value="MFC6090067.1"/>
    <property type="molecule type" value="Genomic_DNA"/>
</dbReference>
<sequence>MDEPIVHDRVTVPFSGPGAGTAPLTWGQKSILQDMRNSDWTYNISGAHHLPEGLTVADVAERLGRLMGKHPALRTRFGTDDEGKPCQVVHGSGEIDLEVMTFADHLDRAAAVDHGNKLWLKWMAAPLAEHTPWSLRMGVMRHRGEAVYAVLTIGHLVADGVGALLLMTDLGLGELVGRPVDPDAVLLADLGRRESAPELRRVSDRAMRYWEGHLRDLPPLTFGGSGAPDYEAGRRCRNVRFSSRAAYLAVVEIARRTRTDTGRVLLAVIATAIARTTGVDPLTLHVAAGNRYRPGLADVIGTVVQNAVLTLDLDGTVDDVIAQARRATTAALMNSYYDPDRLAELTARLDAERGHPARITCRVNDRRFSTRTRADAVADAAPLTEDEIRSRLPETYLRWNKFVYRWTDQLFVNIEDHPDTVYLQVVGDTEIFSAEQVEAMLRAVEEVAVEAAFHPDVPTGARPRPAVSGGGPR</sequence>
<dbReference type="RefSeq" id="WP_380635677.1">
    <property type="nucleotide sequence ID" value="NZ_JBHSQO010000010.1"/>
</dbReference>
<evidence type="ECO:0000313" key="3">
    <source>
        <dbReference type="Proteomes" id="UP001596220"/>
    </source>
</evidence>
<name>A0ABW1P5X2_9PSEU</name>
<dbReference type="PANTHER" id="PTHR45527">
    <property type="entry name" value="NONRIBOSOMAL PEPTIDE SYNTHETASE"/>
    <property type="match status" value="1"/>
</dbReference>
<dbReference type="Proteomes" id="UP001596220">
    <property type="component" value="Unassembled WGS sequence"/>
</dbReference>
<accession>A0ABW1P5X2</accession>
<dbReference type="SUPFAM" id="SSF52777">
    <property type="entry name" value="CoA-dependent acyltransferases"/>
    <property type="match status" value="2"/>
</dbReference>
<comment type="caution">
    <text evidence="2">The sequence shown here is derived from an EMBL/GenBank/DDBJ whole genome shotgun (WGS) entry which is preliminary data.</text>
</comment>
<organism evidence="2 3">
    <name type="scientific">Saccharothrix lopnurensis</name>
    <dbReference type="NCBI Taxonomy" id="1670621"/>
    <lineage>
        <taxon>Bacteria</taxon>
        <taxon>Bacillati</taxon>
        <taxon>Actinomycetota</taxon>
        <taxon>Actinomycetes</taxon>
        <taxon>Pseudonocardiales</taxon>
        <taxon>Pseudonocardiaceae</taxon>
        <taxon>Saccharothrix</taxon>
    </lineage>
</organism>
<evidence type="ECO:0000313" key="2">
    <source>
        <dbReference type="EMBL" id="MFC6090067.1"/>
    </source>
</evidence>
<keyword evidence="3" id="KW-1185">Reference proteome</keyword>
<proteinExistence type="predicted"/>